<gene>
    <name evidence="13" type="ORF">ACJRO7_010115</name>
</gene>
<keyword evidence="5" id="KW-1133">Transmembrane helix</keyword>
<evidence type="ECO:0000313" key="13">
    <source>
        <dbReference type="EMBL" id="KAL3748972.1"/>
    </source>
</evidence>
<keyword evidence="7" id="KW-0325">Glycoprotein</keyword>
<evidence type="ECO:0000256" key="2">
    <source>
        <dbReference type="ARBA" id="ARBA00012513"/>
    </source>
</evidence>
<feature type="chain" id="PRO_5044781234" description="non-specific serine/threonine protein kinase" evidence="10">
    <location>
        <begin position="29"/>
        <end position="269"/>
    </location>
</feature>
<protein>
    <recommendedName>
        <fullName evidence="2">non-specific serine/threonine protein kinase</fullName>
        <ecNumber evidence="2">2.7.11.1</ecNumber>
    </recommendedName>
</protein>
<name>A0ABD3LGK5_EUCGL</name>
<organism evidence="13 14">
    <name type="scientific">Eucalyptus globulus</name>
    <name type="common">Tasmanian blue gum</name>
    <dbReference type="NCBI Taxonomy" id="34317"/>
    <lineage>
        <taxon>Eukaryota</taxon>
        <taxon>Viridiplantae</taxon>
        <taxon>Streptophyta</taxon>
        <taxon>Embryophyta</taxon>
        <taxon>Tracheophyta</taxon>
        <taxon>Spermatophyta</taxon>
        <taxon>Magnoliopsida</taxon>
        <taxon>eudicotyledons</taxon>
        <taxon>Gunneridae</taxon>
        <taxon>Pentapetalae</taxon>
        <taxon>rosids</taxon>
        <taxon>malvids</taxon>
        <taxon>Myrtales</taxon>
        <taxon>Myrtaceae</taxon>
        <taxon>Myrtoideae</taxon>
        <taxon>Eucalypteae</taxon>
        <taxon>Eucalyptus</taxon>
    </lineage>
</organism>
<evidence type="ECO:0000256" key="7">
    <source>
        <dbReference type="ARBA" id="ARBA00023180"/>
    </source>
</evidence>
<reference evidence="13 14" key="1">
    <citation type="submission" date="2024-11" db="EMBL/GenBank/DDBJ databases">
        <title>Chromosome-level genome assembly of Eucalyptus globulus Labill. provides insights into its genome evolution.</title>
        <authorList>
            <person name="Li X."/>
        </authorList>
    </citation>
    <scope>NUCLEOTIDE SEQUENCE [LARGE SCALE GENOMIC DNA]</scope>
    <source>
        <strain evidence="13">CL2024</strain>
        <tissue evidence="13">Fresh tender leaves</tissue>
    </source>
</reference>
<feature type="domain" description="Wall-associated receptor kinase galacturonan-binding" evidence="11">
    <location>
        <begin position="36"/>
        <end position="98"/>
    </location>
</feature>
<evidence type="ECO:0000256" key="1">
    <source>
        <dbReference type="ARBA" id="ARBA00004167"/>
    </source>
</evidence>
<evidence type="ECO:0000259" key="12">
    <source>
        <dbReference type="Pfam" id="PF14380"/>
    </source>
</evidence>
<dbReference type="Proteomes" id="UP001634007">
    <property type="component" value="Unassembled WGS sequence"/>
</dbReference>
<feature type="signal peptide" evidence="10">
    <location>
        <begin position="1"/>
        <end position="28"/>
    </location>
</feature>
<proteinExistence type="predicted"/>
<evidence type="ECO:0000256" key="9">
    <source>
        <dbReference type="ARBA" id="ARBA00048679"/>
    </source>
</evidence>
<comment type="catalytic activity">
    <reaction evidence="9">
        <text>L-seryl-[protein] + ATP = O-phospho-L-seryl-[protein] + ADP + H(+)</text>
        <dbReference type="Rhea" id="RHEA:17989"/>
        <dbReference type="Rhea" id="RHEA-COMP:9863"/>
        <dbReference type="Rhea" id="RHEA-COMP:11604"/>
        <dbReference type="ChEBI" id="CHEBI:15378"/>
        <dbReference type="ChEBI" id="CHEBI:29999"/>
        <dbReference type="ChEBI" id="CHEBI:30616"/>
        <dbReference type="ChEBI" id="CHEBI:83421"/>
        <dbReference type="ChEBI" id="CHEBI:456216"/>
        <dbReference type="EC" id="2.7.11.1"/>
    </reaction>
</comment>
<dbReference type="Pfam" id="PF13947">
    <property type="entry name" value="GUB_WAK_bind"/>
    <property type="match status" value="1"/>
</dbReference>
<evidence type="ECO:0000259" key="11">
    <source>
        <dbReference type="Pfam" id="PF13947"/>
    </source>
</evidence>
<dbReference type="InterPro" id="IPR032872">
    <property type="entry name" value="WAK_assoc_C"/>
</dbReference>
<feature type="domain" description="Wall-associated receptor kinase C-terminal" evidence="12">
    <location>
        <begin position="167"/>
        <end position="244"/>
    </location>
</feature>
<sequence length="269" mass="30254">MDLAMSCSSLSLLFFISLHIHFLVPTSDEFLLFLECAPYDCGDQQISYPFRHKKQPNHCGYVGYELGCEDDRVILSMKSLEYRVIHMDRSTQILKVARMDLLDGICLGTRVNTTLDFSLFSSTFSDRNSTLFYNCDSFSTSLPYEFSCPPSQNGYFVLDADLIEEPIKLCSSGVFVFISREALGLLPPPMQGGDHGANISEVLNQGFEITWIADTSQCENCNNSGGRCGYDWTRQEFNCFCHDGAYPRICNVPSGLYAYSNLICVCQFS</sequence>
<evidence type="ECO:0000256" key="10">
    <source>
        <dbReference type="SAM" id="SignalP"/>
    </source>
</evidence>
<dbReference type="AlphaFoldDB" id="A0ABD3LGK5"/>
<dbReference type="GO" id="GO:0004674">
    <property type="term" value="F:protein serine/threonine kinase activity"/>
    <property type="evidence" value="ECO:0007669"/>
    <property type="project" value="UniProtKB-KW"/>
</dbReference>
<dbReference type="Pfam" id="PF14380">
    <property type="entry name" value="WAK_assoc"/>
    <property type="match status" value="1"/>
</dbReference>
<dbReference type="InterPro" id="IPR025287">
    <property type="entry name" value="WAK_GUB"/>
</dbReference>
<evidence type="ECO:0000256" key="6">
    <source>
        <dbReference type="ARBA" id="ARBA00023136"/>
    </source>
</evidence>
<keyword evidence="6" id="KW-0472">Membrane</keyword>
<keyword evidence="4 10" id="KW-0732">Signal</keyword>
<comment type="subcellular location">
    <subcellularLocation>
        <location evidence="1">Membrane</location>
        <topology evidence="1">Single-pass membrane protein</topology>
    </subcellularLocation>
</comment>
<evidence type="ECO:0000313" key="14">
    <source>
        <dbReference type="Proteomes" id="UP001634007"/>
    </source>
</evidence>
<evidence type="ECO:0000256" key="3">
    <source>
        <dbReference type="ARBA" id="ARBA00022692"/>
    </source>
</evidence>
<evidence type="ECO:0000256" key="5">
    <source>
        <dbReference type="ARBA" id="ARBA00022989"/>
    </source>
</evidence>
<keyword evidence="3" id="KW-0812">Transmembrane</keyword>
<dbReference type="EMBL" id="JBJKBG010000002">
    <property type="protein sequence ID" value="KAL3748972.1"/>
    <property type="molecule type" value="Genomic_DNA"/>
</dbReference>
<evidence type="ECO:0000256" key="4">
    <source>
        <dbReference type="ARBA" id="ARBA00022729"/>
    </source>
</evidence>
<evidence type="ECO:0000256" key="8">
    <source>
        <dbReference type="ARBA" id="ARBA00047899"/>
    </source>
</evidence>
<comment type="caution">
    <text evidence="13">The sequence shown here is derived from an EMBL/GenBank/DDBJ whole genome shotgun (WGS) entry which is preliminary data.</text>
</comment>
<comment type="catalytic activity">
    <reaction evidence="8">
        <text>L-threonyl-[protein] + ATP = O-phospho-L-threonyl-[protein] + ADP + H(+)</text>
        <dbReference type="Rhea" id="RHEA:46608"/>
        <dbReference type="Rhea" id="RHEA-COMP:11060"/>
        <dbReference type="Rhea" id="RHEA-COMP:11605"/>
        <dbReference type="ChEBI" id="CHEBI:15378"/>
        <dbReference type="ChEBI" id="CHEBI:30013"/>
        <dbReference type="ChEBI" id="CHEBI:30616"/>
        <dbReference type="ChEBI" id="CHEBI:61977"/>
        <dbReference type="ChEBI" id="CHEBI:456216"/>
        <dbReference type="EC" id="2.7.11.1"/>
    </reaction>
</comment>
<dbReference type="PANTHER" id="PTHR33138">
    <property type="entry name" value="OS01G0690200 PROTEIN"/>
    <property type="match status" value="1"/>
</dbReference>
<accession>A0ABD3LGK5</accession>
<dbReference type="GO" id="GO:0016020">
    <property type="term" value="C:membrane"/>
    <property type="evidence" value="ECO:0007669"/>
    <property type="project" value="UniProtKB-SubCell"/>
</dbReference>
<keyword evidence="14" id="KW-1185">Reference proteome</keyword>
<dbReference type="EC" id="2.7.11.1" evidence="2"/>
<dbReference type="PANTHER" id="PTHR33138:SF72">
    <property type="entry name" value="WALL-ASSOCIATED RECEPTOR KINASE CARBOXY-TERMINAL PROTEIN"/>
    <property type="match status" value="1"/>
</dbReference>